<gene>
    <name evidence="6" type="primary">MED10</name>
    <name evidence="8" type="ORF">GUITHDRAFT_99652</name>
</gene>
<protein>
    <recommendedName>
        <fullName evidence="6">Mediator of RNA polymerase II transcription subunit 10</fullName>
    </recommendedName>
    <alternativeName>
        <fullName evidence="6">Mediator complex subunit 10</fullName>
    </alternativeName>
</protein>
<dbReference type="EMBL" id="JH992966">
    <property type="protein sequence ID" value="EKX55012.1"/>
    <property type="molecule type" value="Genomic_DNA"/>
</dbReference>
<dbReference type="eggNOG" id="KOG3046">
    <property type="taxonomic scope" value="Eukaryota"/>
</dbReference>
<dbReference type="EnsemblProtists" id="EKX55012">
    <property type="protein sequence ID" value="EKX55012"/>
    <property type="gene ID" value="GUITHDRAFT_99652"/>
</dbReference>
<name>L1K344_GUITC</name>
<reference evidence="10" key="2">
    <citation type="submission" date="2012-11" db="EMBL/GenBank/DDBJ databases">
        <authorList>
            <person name="Kuo A."/>
            <person name="Curtis B.A."/>
            <person name="Tanifuji G."/>
            <person name="Burki F."/>
            <person name="Gruber A."/>
            <person name="Irimia M."/>
            <person name="Maruyama S."/>
            <person name="Arias M.C."/>
            <person name="Ball S.G."/>
            <person name="Gile G.H."/>
            <person name="Hirakawa Y."/>
            <person name="Hopkins J.F."/>
            <person name="Rensing S.A."/>
            <person name="Schmutz J."/>
            <person name="Symeonidi A."/>
            <person name="Elias M."/>
            <person name="Eveleigh R.J."/>
            <person name="Herman E.K."/>
            <person name="Klute M.J."/>
            <person name="Nakayama T."/>
            <person name="Obornik M."/>
            <person name="Reyes-Prieto A."/>
            <person name="Armbrust E.V."/>
            <person name="Aves S.J."/>
            <person name="Beiko R.G."/>
            <person name="Coutinho P."/>
            <person name="Dacks J.B."/>
            <person name="Durnford D.G."/>
            <person name="Fast N.M."/>
            <person name="Green B.R."/>
            <person name="Grisdale C."/>
            <person name="Hempe F."/>
            <person name="Henrissat B."/>
            <person name="Hoppner M.P."/>
            <person name="Ishida K.-I."/>
            <person name="Kim E."/>
            <person name="Koreny L."/>
            <person name="Kroth P.G."/>
            <person name="Liu Y."/>
            <person name="Malik S.-B."/>
            <person name="Maier U.G."/>
            <person name="McRose D."/>
            <person name="Mock T."/>
            <person name="Neilson J.A."/>
            <person name="Onodera N.T."/>
            <person name="Poole A.M."/>
            <person name="Pritham E.J."/>
            <person name="Richards T.A."/>
            <person name="Rocap G."/>
            <person name="Roy S.W."/>
            <person name="Sarai C."/>
            <person name="Schaack S."/>
            <person name="Shirato S."/>
            <person name="Slamovits C.H."/>
            <person name="Spencer D.F."/>
            <person name="Suzuki S."/>
            <person name="Worden A.Z."/>
            <person name="Zauner S."/>
            <person name="Barry K."/>
            <person name="Bell C."/>
            <person name="Bharti A.K."/>
            <person name="Crow J.A."/>
            <person name="Grimwood J."/>
            <person name="Kramer R."/>
            <person name="Lindquist E."/>
            <person name="Lucas S."/>
            <person name="Salamov A."/>
            <person name="McFadden G.I."/>
            <person name="Lane C.E."/>
            <person name="Keeling P.J."/>
            <person name="Gray M.W."/>
            <person name="Grigoriev I.V."/>
            <person name="Archibald J.M."/>
        </authorList>
    </citation>
    <scope>NUCLEOTIDE SEQUENCE</scope>
    <source>
        <strain evidence="10">CCMP2712</strain>
    </source>
</reference>
<dbReference type="AlphaFoldDB" id="L1K344"/>
<comment type="subcellular location">
    <subcellularLocation>
        <location evidence="1 6">Nucleus</location>
    </subcellularLocation>
</comment>
<organism evidence="8">
    <name type="scientific">Guillardia theta (strain CCMP2712)</name>
    <name type="common">Cryptophyte</name>
    <dbReference type="NCBI Taxonomy" id="905079"/>
    <lineage>
        <taxon>Eukaryota</taxon>
        <taxon>Cryptophyceae</taxon>
        <taxon>Pyrenomonadales</taxon>
        <taxon>Geminigeraceae</taxon>
        <taxon>Guillardia</taxon>
    </lineage>
</organism>
<keyword evidence="10" id="KW-1185">Reference proteome</keyword>
<keyword evidence="6" id="KW-0010">Activator</keyword>
<dbReference type="KEGG" id="gtt:GUITHDRAFT_99652"/>
<dbReference type="STRING" id="905079.L1K344"/>
<evidence type="ECO:0000256" key="1">
    <source>
        <dbReference type="ARBA" id="ARBA00004123"/>
    </source>
</evidence>
<feature type="compositionally biased region" description="Basic and acidic residues" evidence="7">
    <location>
        <begin position="168"/>
        <end position="187"/>
    </location>
</feature>
<dbReference type="OrthoDB" id="337270at2759"/>
<comment type="subunit">
    <text evidence="6">Component of the Mediator complex.</text>
</comment>
<evidence type="ECO:0000256" key="3">
    <source>
        <dbReference type="ARBA" id="ARBA00023015"/>
    </source>
</evidence>
<dbReference type="GO" id="GO:0006357">
    <property type="term" value="P:regulation of transcription by RNA polymerase II"/>
    <property type="evidence" value="ECO:0007669"/>
    <property type="project" value="InterPro"/>
</dbReference>
<reference evidence="9" key="3">
    <citation type="submission" date="2016-03" db="UniProtKB">
        <authorList>
            <consortium name="EnsemblProtists"/>
        </authorList>
    </citation>
    <scope>IDENTIFICATION</scope>
</reference>
<comment type="function">
    <text evidence="6">Component of the Mediator complex, a coactivator involved in the regulated transcription of nearly all RNA polymerase II-dependent genes. Mediator functions as a bridge to convey information from gene-specific regulatory proteins to the basal RNA polymerase II transcription machinery. Mediator is recruited to promoters by direct interactions with regulatory proteins and serves as a scaffold for the assembly of a functional preinitiation complex with RNA polymerase II and the general transcription factors.</text>
</comment>
<dbReference type="InterPro" id="IPR019145">
    <property type="entry name" value="Mediator_Med10"/>
</dbReference>
<evidence type="ECO:0000256" key="6">
    <source>
        <dbReference type="RuleBase" id="RU364146"/>
    </source>
</evidence>
<evidence type="ECO:0000256" key="2">
    <source>
        <dbReference type="ARBA" id="ARBA00005389"/>
    </source>
</evidence>
<evidence type="ECO:0000256" key="4">
    <source>
        <dbReference type="ARBA" id="ARBA00023163"/>
    </source>
</evidence>
<evidence type="ECO:0000313" key="10">
    <source>
        <dbReference type="Proteomes" id="UP000011087"/>
    </source>
</evidence>
<keyword evidence="3 6" id="KW-0805">Transcription regulation</keyword>
<accession>L1K344</accession>
<dbReference type="Proteomes" id="UP000011087">
    <property type="component" value="Unassembled WGS sequence"/>
</dbReference>
<keyword evidence="5 6" id="KW-0539">Nucleus</keyword>
<dbReference type="RefSeq" id="XP_005841992.1">
    <property type="nucleotide sequence ID" value="XM_005841935.1"/>
</dbReference>
<proteinExistence type="inferred from homology"/>
<evidence type="ECO:0000256" key="7">
    <source>
        <dbReference type="SAM" id="MobiDB-lite"/>
    </source>
</evidence>
<dbReference type="PaxDb" id="55529-EKX55012"/>
<feature type="compositionally biased region" description="Acidic residues" evidence="7">
    <location>
        <begin position="245"/>
        <end position="258"/>
    </location>
</feature>
<feature type="region of interest" description="Disordered" evidence="7">
    <location>
        <begin position="118"/>
        <end position="258"/>
    </location>
</feature>
<keyword evidence="4 6" id="KW-0804">Transcription</keyword>
<dbReference type="GeneID" id="17311613"/>
<dbReference type="Pfam" id="PF09748">
    <property type="entry name" value="Med10"/>
    <property type="match status" value="1"/>
</dbReference>
<evidence type="ECO:0000313" key="8">
    <source>
        <dbReference type="EMBL" id="EKX55012.1"/>
    </source>
</evidence>
<comment type="similarity">
    <text evidence="2 6">Belongs to the Mediator complex subunit 10 family.</text>
</comment>
<evidence type="ECO:0000313" key="9">
    <source>
        <dbReference type="EnsemblProtists" id="EKX55012"/>
    </source>
</evidence>
<dbReference type="GO" id="GO:0003712">
    <property type="term" value="F:transcription coregulator activity"/>
    <property type="evidence" value="ECO:0007669"/>
    <property type="project" value="InterPro"/>
</dbReference>
<evidence type="ECO:0000256" key="5">
    <source>
        <dbReference type="ARBA" id="ARBA00023242"/>
    </source>
</evidence>
<dbReference type="GO" id="GO:0016592">
    <property type="term" value="C:mediator complex"/>
    <property type="evidence" value="ECO:0007669"/>
    <property type="project" value="InterPro"/>
</dbReference>
<sequence>MASKKKVTQAELESELEDSIECLRQLGIVLENYGGPQHEANYFDRINELVDHLKKIHSMKDAVQETVPLSVIEDYLDKGLTPELYTKHRLKVAEAYNQQAKGRIDSLKLLHDHVRSEVKRRLGPSPEIKFSAAGGGGDAQAASKEAEGKQGGGNEEESKINEGAGSGEGHENAGEGRGRTDAAEEKGGGGGDQENTSQPMQEDVQQEAGTSGVDVKKEAEGGEAPVGGGAGAEPAAQVKVKAEPGTEEAMDVDPSGDQ</sequence>
<reference evidence="8 10" key="1">
    <citation type="journal article" date="2012" name="Nature">
        <title>Algal genomes reveal evolutionary mosaicism and the fate of nucleomorphs.</title>
        <authorList>
            <consortium name="DOE Joint Genome Institute"/>
            <person name="Curtis B.A."/>
            <person name="Tanifuji G."/>
            <person name="Burki F."/>
            <person name="Gruber A."/>
            <person name="Irimia M."/>
            <person name="Maruyama S."/>
            <person name="Arias M.C."/>
            <person name="Ball S.G."/>
            <person name="Gile G.H."/>
            <person name="Hirakawa Y."/>
            <person name="Hopkins J.F."/>
            <person name="Kuo A."/>
            <person name="Rensing S.A."/>
            <person name="Schmutz J."/>
            <person name="Symeonidi A."/>
            <person name="Elias M."/>
            <person name="Eveleigh R.J."/>
            <person name="Herman E.K."/>
            <person name="Klute M.J."/>
            <person name="Nakayama T."/>
            <person name="Obornik M."/>
            <person name="Reyes-Prieto A."/>
            <person name="Armbrust E.V."/>
            <person name="Aves S.J."/>
            <person name="Beiko R.G."/>
            <person name="Coutinho P."/>
            <person name="Dacks J.B."/>
            <person name="Durnford D.G."/>
            <person name="Fast N.M."/>
            <person name="Green B.R."/>
            <person name="Grisdale C.J."/>
            <person name="Hempel F."/>
            <person name="Henrissat B."/>
            <person name="Hoppner M.P."/>
            <person name="Ishida K."/>
            <person name="Kim E."/>
            <person name="Koreny L."/>
            <person name="Kroth P.G."/>
            <person name="Liu Y."/>
            <person name="Malik S.B."/>
            <person name="Maier U.G."/>
            <person name="McRose D."/>
            <person name="Mock T."/>
            <person name="Neilson J.A."/>
            <person name="Onodera N.T."/>
            <person name="Poole A.M."/>
            <person name="Pritham E.J."/>
            <person name="Richards T.A."/>
            <person name="Rocap G."/>
            <person name="Roy S.W."/>
            <person name="Sarai C."/>
            <person name="Schaack S."/>
            <person name="Shirato S."/>
            <person name="Slamovits C.H."/>
            <person name="Spencer D.F."/>
            <person name="Suzuki S."/>
            <person name="Worden A.Z."/>
            <person name="Zauner S."/>
            <person name="Barry K."/>
            <person name="Bell C."/>
            <person name="Bharti A.K."/>
            <person name="Crow J.A."/>
            <person name="Grimwood J."/>
            <person name="Kramer R."/>
            <person name="Lindquist E."/>
            <person name="Lucas S."/>
            <person name="Salamov A."/>
            <person name="McFadden G.I."/>
            <person name="Lane C.E."/>
            <person name="Keeling P.J."/>
            <person name="Gray M.W."/>
            <person name="Grigoriev I.V."/>
            <person name="Archibald J.M."/>
        </authorList>
    </citation>
    <scope>NUCLEOTIDE SEQUENCE</scope>
    <source>
        <strain evidence="8 10">CCMP2712</strain>
    </source>
</reference>
<dbReference type="HOGENOM" id="CLU_1079441_0_0_1"/>